<reference evidence="2 3" key="1">
    <citation type="submission" date="2020-08" db="EMBL/GenBank/DDBJ databases">
        <authorList>
            <person name="Koutsovoulos G."/>
            <person name="Danchin GJ E."/>
        </authorList>
    </citation>
    <scope>NUCLEOTIDE SEQUENCE [LARGE SCALE GENOMIC DNA]</scope>
</reference>
<comment type="caution">
    <text evidence="2">The sequence shown here is derived from an EMBL/GenBank/DDBJ whole genome shotgun (WGS) entry which is preliminary data.</text>
</comment>
<proteinExistence type="predicted"/>
<feature type="transmembrane region" description="Helical" evidence="1">
    <location>
        <begin position="188"/>
        <end position="213"/>
    </location>
</feature>
<keyword evidence="1" id="KW-0472">Membrane</keyword>
<sequence length="239" mass="27328">MDDIASIESVEPLDQISFWCLTISTMFKLVAMGVTIFVLPFNDWIHLERDGSQMTIIRGISGNDCVYENANAKIHCTRWNDPLENREKFWSGLSLNAVQIERPSGMYRALFYFVLLQLLLFVFDIGASMVMCRRYRFQKDGETVEKRISMALTGIILFFHFVIIFTTISANSDFTNSLPPFDSCMGTAFKLFVGMFIIFGIGCFLTHFSRILLIREKRKGRQDFQLNNGGGRGAAMELM</sequence>
<gene>
    <name evidence="2" type="ORF">MENT_LOCUS4824</name>
</gene>
<organism evidence="2 3">
    <name type="scientific">Meloidogyne enterolobii</name>
    <name type="common">Root-knot nematode worm</name>
    <name type="synonym">Meloidogyne mayaguensis</name>
    <dbReference type="NCBI Taxonomy" id="390850"/>
    <lineage>
        <taxon>Eukaryota</taxon>
        <taxon>Metazoa</taxon>
        <taxon>Ecdysozoa</taxon>
        <taxon>Nematoda</taxon>
        <taxon>Chromadorea</taxon>
        <taxon>Rhabditida</taxon>
        <taxon>Tylenchina</taxon>
        <taxon>Tylenchomorpha</taxon>
        <taxon>Tylenchoidea</taxon>
        <taxon>Meloidogynidae</taxon>
        <taxon>Meloidogyninae</taxon>
        <taxon>Meloidogyne</taxon>
    </lineage>
</organism>
<evidence type="ECO:0000256" key="1">
    <source>
        <dbReference type="SAM" id="Phobius"/>
    </source>
</evidence>
<accession>A0A6V7TV17</accession>
<feature type="transmembrane region" description="Helical" evidence="1">
    <location>
        <begin position="148"/>
        <end position="168"/>
    </location>
</feature>
<feature type="transmembrane region" description="Helical" evidence="1">
    <location>
        <begin position="109"/>
        <end position="127"/>
    </location>
</feature>
<evidence type="ECO:0000313" key="2">
    <source>
        <dbReference type="EMBL" id="CAD2135736.1"/>
    </source>
</evidence>
<dbReference type="OrthoDB" id="5793213at2759"/>
<name>A0A6V7TV17_MELEN</name>
<feature type="transmembrane region" description="Helical" evidence="1">
    <location>
        <begin position="16"/>
        <end position="39"/>
    </location>
</feature>
<dbReference type="AlphaFoldDB" id="A0A6V7TV17"/>
<protein>
    <submittedName>
        <fullName evidence="2">Uncharacterized protein</fullName>
    </submittedName>
</protein>
<keyword evidence="1" id="KW-0812">Transmembrane</keyword>
<evidence type="ECO:0000313" key="3">
    <source>
        <dbReference type="Proteomes" id="UP000580250"/>
    </source>
</evidence>
<dbReference type="EMBL" id="CAJEWN010000017">
    <property type="protein sequence ID" value="CAD2135736.1"/>
    <property type="molecule type" value="Genomic_DNA"/>
</dbReference>
<keyword evidence="1" id="KW-1133">Transmembrane helix</keyword>
<dbReference type="Proteomes" id="UP000580250">
    <property type="component" value="Unassembled WGS sequence"/>
</dbReference>